<feature type="domain" description="ABC transporter" evidence="5">
    <location>
        <begin position="1"/>
        <end position="222"/>
    </location>
</feature>
<dbReference type="GO" id="GO:0016887">
    <property type="term" value="F:ATP hydrolysis activity"/>
    <property type="evidence" value="ECO:0007669"/>
    <property type="project" value="InterPro"/>
</dbReference>
<keyword evidence="2" id="KW-0547">Nucleotide-binding</keyword>
<dbReference type="SMART" id="SM00382">
    <property type="entry name" value="AAA"/>
    <property type="match status" value="1"/>
</dbReference>
<keyword evidence="1" id="KW-0813">Transport</keyword>
<evidence type="ECO:0000256" key="3">
    <source>
        <dbReference type="ARBA" id="ARBA00022840"/>
    </source>
</evidence>
<evidence type="ECO:0000313" key="7">
    <source>
        <dbReference type="Proteomes" id="UP000272474"/>
    </source>
</evidence>
<dbReference type="SUPFAM" id="SSF52540">
    <property type="entry name" value="P-loop containing nucleoside triphosphate hydrolases"/>
    <property type="match status" value="1"/>
</dbReference>
<gene>
    <name evidence="6" type="ORF">D7294_24830</name>
</gene>
<accession>A0A3A9YQD6</accession>
<dbReference type="InterPro" id="IPR051782">
    <property type="entry name" value="ABC_Transporter_VariousFunc"/>
</dbReference>
<evidence type="ECO:0000256" key="4">
    <source>
        <dbReference type="SAM" id="MobiDB-lite"/>
    </source>
</evidence>
<protein>
    <submittedName>
        <fullName evidence="6">ATP-binding cassette domain-containing protein</fullName>
    </submittedName>
</protein>
<keyword evidence="3 6" id="KW-0067">ATP-binding</keyword>
<feature type="region of interest" description="Disordered" evidence="4">
    <location>
        <begin position="223"/>
        <end position="247"/>
    </location>
</feature>
<name>A0A3A9YQD6_9ACTN</name>
<dbReference type="PANTHER" id="PTHR42939:SF1">
    <property type="entry name" value="ABC TRANSPORTER ATP-BINDING PROTEIN ALBC-RELATED"/>
    <property type="match status" value="1"/>
</dbReference>
<dbReference type="InterPro" id="IPR003593">
    <property type="entry name" value="AAA+_ATPase"/>
</dbReference>
<keyword evidence="7" id="KW-1185">Reference proteome</keyword>
<dbReference type="Proteomes" id="UP000272474">
    <property type="component" value="Unassembled WGS sequence"/>
</dbReference>
<dbReference type="EMBL" id="RBAL01000018">
    <property type="protein sequence ID" value="RKN38341.1"/>
    <property type="molecule type" value="Genomic_DNA"/>
</dbReference>
<proteinExistence type="predicted"/>
<dbReference type="AlphaFoldDB" id="A0A3A9YQD6"/>
<dbReference type="Pfam" id="PF00005">
    <property type="entry name" value="ABC_tran"/>
    <property type="match status" value="1"/>
</dbReference>
<reference evidence="6 7" key="1">
    <citation type="journal article" date="2014" name="Int. J. Syst. Evol. Microbiol.">
        <title>Streptomyces hoynatensis sp. nov., isolated from deep marine sediment.</title>
        <authorList>
            <person name="Veyisoglu A."/>
            <person name="Sahin N."/>
        </authorList>
    </citation>
    <scope>NUCLEOTIDE SEQUENCE [LARGE SCALE GENOMIC DNA]</scope>
    <source>
        <strain evidence="6 7">KCTC 29097</strain>
    </source>
</reference>
<feature type="compositionally biased region" description="Pro residues" evidence="4">
    <location>
        <begin position="228"/>
        <end position="245"/>
    </location>
</feature>
<sequence length="282" mass="29307">MRLQGVSRRYRPRGPWVLRDVDLDIPPGALVRVQGGNGSGKSTLLRLVAGTDAPSRGRIGGRPRRTACVPERFPPALGLTALGYLTHLGRVHGLRGPAAARAAAQWLERFGAAGHAHTPLRELSKGSCQKVAVSQAFLAEPELVVLDEAWTGLDQEARRTLDAAVLDRVAAGGAAVFVDHDPARLREAGALVHRLDGGRLRQAGGRPAAGGPAPGPRVVVEAVAPPGAAGPPPGVPPGGPRPEPLPGGAFRLTVTAAESDALLRALLAAEPAWHIRSVETRG</sequence>
<dbReference type="PROSITE" id="PS50893">
    <property type="entry name" value="ABC_TRANSPORTER_2"/>
    <property type="match status" value="1"/>
</dbReference>
<dbReference type="GO" id="GO:0005524">
    <property type="term" value="F:ATP binding"/>
    <property type="evidence" value="ECO:0007669"/>
    <property type="project" value="UniProtKB-KW"/>
</dbReference>
<evidence type="ECO:0000256" key="2">
    <source>
        <dbReference type="ARBA" id="ARBA00022741"/>
    </source>
</evidence>
<evidence type="ECO:0000259" key="5">
    <source>
        <dbReference type="PROSITE" id="PS50893"/>
    </source>
</evidence>
<comment type="caution">
    <text evidence="6">The sequence shown here is derived from an EMBL/GenBank/DDBJ whole genome shotgun (WGS) entry which is preliminary data.</text>
</comment>
<organism evidence="6 7">
    <name type="scientific">Streptomyces hoynatensis</name>
    <dbReference type="NCBI Taxonomy" id="1141874"/>
    <lineage>
        <taxon>Bacteria</taxon>
        <taxon>Bacillati</taxon>
        <taxon>Actinomycetota</taxon>
        <taxon>Actinomycetes</taxon>
        <taxon>Kitasatosporales</taxon>
        <taxon>Streptomycetaceae</taxon>
        <taxon>Streptomyces</taxon>
    </lineage>
</organism>
<dbReference type="PANTHER" id="PTHR42939">
    <property type="entry name" value="ABC TRANSPORTER ATP-BINDING PROTEIN ALBC-RELATED"/>
    <property type="match status" value="1"/>
</dbReference>
<evidence type="ECO:0000313" key="6">
    <source>
        <dbReference type="EMBL" id="RKN38341.1"/>
    </source>
</evidence>
<dbReference type="Gene3D" id="3.40.50.300">
    <property type="entry name" value="P-loop containing nucleotide triphosphate hydrolases"/>
    <property type="match status" value="1"/>
</dbReference>
<evidence type="ECO:0000256" key="1">
    <source>
        <dbReference type="ARBA" id="ARBA00022448"/>
    </source>
</evidence>
<dbReference type="OrthoDB" id="5182800at2"/>
<dbReference type="InterPro" id="IPR003439">
    <property type="entry name" value="ABC_transporter-like_ATP-bd"/>
</dbReference>
<dbReference type="InterPro" id="IPR027417">
    <property type="entry name" value="P-loop_NTPase"/>
</dbReference>
<dbReference type="RefSeq" id="WP_120683502.1">
    <property type="nucleotide sequence ID" value="NZ_RBAL01000018.1"/>
</dbReference>